<dbReference type="EMBL" id="CM017880">
    <property type="protein sequence ID" value="KAG1360832.1"/>
    <property type="molecule type" value="Genomic_DNA"/>
</dbReference>
<evidence type="ECO:0000313" key="3">
    <source>
        <dbReference type="Proteomes" id="UP000797356"/>
    </source>
</evidence>
<feature type="compositionally biased region" description="Low complexity" evidence="1">
    <location>
        <begin position="24"/>
        <end position="41"/>
    </location>
</feature>
<reference evidence="2" key="1">
    <citation type="journal article" date="2017" name="Gigascience">
        <title>The genome draft of coconut (Cocos nucifera).</title>
        <authorList>
            <person name="Xiao Y."/>
            <person name="Xu P."/>
            <person name="Fan H."/>
            <person name="Baudouin L."/>
            <person name="Xia W."/>
            <person name="Bocs S."/>
            <person name="Xu J."/>
            <person name="Li Q."/>
            <person name="Guo A."/>
            <person name="Zhou L."/>
            <person name="Li J."/>
            <person name="Wu Y."/>
            <person name="Ma Z."/>
            <person name="Armero A."/>
            <person name="Issali A.E."/>
            <person name="Liu N."/>
            <person name="Peng M."/>
            <person name="Yang Y."/>
        </authorList>
    </citation>
    <scope>NUCLEOTIDE SEQUENCE</scope>
    <source>
        <tissue evidence="2">Spear leaf of Hainan Tall coconut</tissue>
    </source>
</reference>
<comment type="caution">
    <text evidence="2">The sequence shown here is derived from an EMBL/GenBank/DDBJ whole genome shotgun (WGS) entry which is preliminary data.</text>
</comment>
<dbReference type="Proteomes" id="UP000797356">
    <property type="component" value="Chromosome 9"/>
</dbReference>
<name>A0A8K0IJ83_COCNU</name>
<evidence type="ECO:0000256" key="1">
    <source>
        <dbReference type="SAM" id="MobiDB-lite"/>
    </source>
</evidence>
<reference evidence="2" key="2">
    <citation type="submission" date="2019-07" db="EMBL/GenBank/DDBJ databases">
        <authorList>
            <person name="Yang Y."/>
            <person name="Bocs S."/>
            <person name="Baudouin L."/>
        </authorList>
    </citation>
    <scope>NUCLEOTIDE SEQUENCE</scope>
    <source>
        <tissue evidence="2">Spear leaf of Hainan Tall coconut</tissue>
    </source>
</reference>
<dbReference type="AlphaFoldDB" id="A0A8K0IJ83"/>
<protein>
    <submittedName>
        <fullName evidence="2">Uncharacterized protein</fullName>
    </submittedName>
</protein>
<accession>A0A8K0IJ83</accession>
<feature type="region of interest" description="Disordered" evidence="1">
    <location>
        <begin position="24"/>
        <end position="71"/>
    </location>
</feature>
<sequence>MDGVATSLRFISKLGSSLSCVEVRSPSSHASRASPASTPRPNQGAMGLPRHPTPVEKKRGRGGHESPLAPIACSANAGTKSVALPPLRISLRQAPSPAIAEEEGKKRGRGGHGSPLRSSHTRSVSRTLTAVLPVPIAFHR</sequence>
<evidence type="ECO:0000313" key="2">
    <source>
        <dbReference type="EMBL" id="KAG1360832.1"/>
    </source>
</evidence>
<proteinExistence type="predicted"/>
<keyword evidence="3" id="KW-1185">Reference proteome</keyword>
<feature type="region of interest" description="Disordered" evidence="1">
    <location>
        <begin position="93"/>
        <end position="124"/>
    </location>
</feature>
<organism evidence="2 3">
    <name type="scientific">Cocos nucifera</name>
    <name type="common">Coconut palm</name>
    <dbReference type="NCBI Taxonomy" id="13894"/>
    <lineage>
        <taxon>Eukaryota</taxon>
        <taxon>Viridiplantae</taxon>
        <taxon>Streptophyta</taxon>
        <taxon>Embryophyta</taxon>
        <taxon>Tracheophyta</taxon>
        <taxon>Spermatophyta</taxon>
        <taxon>Magnoliopsida</taxon>
        <taxon>Liliopsida</taxon>
        <taxon>Arecaceae</taxon>
        <taxon>Arecoideae</taxon>
        <taxon>Cocoseae</taxon>
        <taxon>Attaleinae</taxon>
        <taxon>Cocos</taxon>
    </lineage>
</organism>
<gene>
    <name evidence="2" type="ORF">COCNU_09G002950</name>
</gene>